<dbReference type="STRING" id="81985.R0G8B0"/>
<reference evidence="11" key="1">
    <citation type="journal article" date="2013" name="Nat. Genet.">
        <title>The Capsella rubella genome and the genomic consequences of rapid mating system evolution.</title>
        <authorList>
            <person name="Slotte T."/>
            <person name="Hazzouri K.M."/>
            <person name="Agren J.A."/>
            <person name="Koenig D."/>
            <person name="Maumus F."/>
            <person name="Guo Y.L."/>
            <person name="Steige K."/>
            <person name="Platts A.E."/>
            <person name="Escobar J.S."/>
            <person name="Newman L.K."/>
            <person name="Wang W."/>
            <person name="Mandakova T."/>
            <person name="Vello E."/>
            <person name="Smith L.M."/>
            <person name="Henz S.R."/>
            <person name="Steffen J."/>
            <person name="Takuno S."/>
            <person name="Brandvain Y."/>
            <person name="Coop G."/>
            <person name="Andolfatto P."/>
            <person name="Hu T.T."/>
            <person name="Blanchette M."/>
            <person name="Clark R.M."/>
            <person name="Quesneville H."/>
            <person name="Nordborg M."/>
            <person name="Gaut B.S."/>
            <person name="Lysak M.A."/>
            <person name="Jenkins J."/>
            <person name="Grimwood J."/>
            <person name="Chapman J."/>
            <person name="Prochnik S."/>
            <person name="Shu S."/>
            <person name="Rokhsar D."/>
            <person name="Schmutz J."/>
            <person name="Weigel D."/>
            <person name="Wright S.I."/>
        </authorList>
    </citation>
    <scope>NUCLEOTIDE SEQUENCE [LARGE SCALE GENOMIC DNA]</scope>
    <source>
        <strain evidence="11">cv. Monte Gargano</strain>
    </source>
</reference>
<feature type="domain" description="HTH myb-type" evidence="9">
    <location>
        <begin position="72"/>
        <end position="126"/>
    </location>
</feature>
<dbReference type="eggNOG" id="KOG0048">
    <property type="taxonomic scope" value="Eukaryota"/>
</dbReference>
<evidence type="ECO:0000256" key="2">
    <source>
        <dbReference type="ARBA" id="ARBA00022737"/>
    </source>
</evidence>
<dbReference type="InterPro" id="IPR051953">
    <property type="entry name" value="Plant_SW-associated_TFs"/>
</dbReference>
<dbReference type="KEGG" id="crb:17892446"/>
<dbReference type="PROSITE" id="PS51294">
    <property type="entry name" value="HTH_MYB"/>
    <property type="match status" value="2"/>
</dbReference>
<feature type="region of interest" description="Disordered" evidence="7">
    <location>
        <begin position="132"/>
        <end position="169"/>
    </location>
</feature>
<evidence type="ECO:0000256" key="5">
    <source>
        <dbReference type="ARBA" id="ARBA00023163"/>
    </source>
</evidence>
<evidence type="ECO:0000259" key="8">
    <source>
        <dbReference type="PROSITE" id="PS50090"/>
    </source>
</evidence>
<dbReference type="PROSITE" id="PS50090">
    <property type="entry name" value="MYB_LIKE"/>
    <property type="match status" value="2"/>
</dbReference>
<evidence type="ECO:0000256" key="1">
    <source>
        <dbReference type="ARBA" id="ARBA00004123"/>
    </source>
</evidence>
<evidence type="ECO:0000313" key="11">
    <source>
        <dbReference type="Proteomes" id="UP000029121"/>
    </source>
</evidence>
<dbReference type="Pfam" id="PF00249">
    <property type="entry name" value="Myb_DNA-binding"/>
    <property type="match status" value="2"/>
</dbReference>
<feature type="domain" description="Myb-like" evidence="8">
    <location>
        <begin position="72"/>
        <end position="122"/>
    </location>
</feature>
<dbReference type="SUPFAM" id="SSF46689">
    <property type="entry name" value="Homeodomain-like"/>
    <property type="match status" value="1"/>
</dbReference>
<dbReference type="PANTHER" id="PTHR47997">
    <property type="entry name" value="MYB DOMAIN PROTEIN 55"/>
    <property type="match status" value="1"/>
</dbReference>
<feature type="domain" description="HTH myb-type" evidence="9">
    <location>
        <begin position="19"/>
        <end position="71"/>
    </location>
</feature>
<evidence type="ECO:0000256" key="7">
    <source>
        <dbReference type="SAM" id="MobiDB-lite"/>
    </source>
</evidence>
<dbReference type="CDD" id="cd00167">
    <property type="entry name" value="SANT"/>
    <property type="match status" value="2"/>
</dbReference>
<dbReference type="SMART" id="SM00717">
    <property type="entry name" value="SANT"/>
    <property type="match status" value="2"/>
</dbReference>
<evidence type="ECO:0000256" key="4">
    <source>
        <dbReference type="ARBA" id="ARBA00023125"/>
    </source>
</evidence>
<dbReference type="FunFam" id="1.10.10.60:FF:000458">
    <property type="entry name" value="Transcription factor MYB86"/>
    <property type="match status" value="1"/>
</dbReference>
<feature type="domain" description="Myb-like" evidence="8">
    <location>
        <begin position="19"/>
        <end position="71"/>
    </location>
</feature>
<dbReference type="PANTHER" id="PTHR47997:SF40">
    <property type="entry name" value="TRANSCRIPTION FACTOR MYB26-LIKE"/>
    <property type="match status" value="1"/>
</dbReference>
<keyword evidence="11" id="KW-1185">Reference proteome</keyword>
<evidence type="ECO:0000313" key="10">
    <source>
        <dbReference type="EMBL" id="EOA31872.1"/>
    </source>
</evidence>
<organism evidence="10 11">
    <name type="scientific">Capsella rubella</name>
    <dbReference type="NCBI Taxonomy" id="81985"/>
    <lineage>
        <taxon>Eukaryota</taxon>
        <taxon>Viridiplantae</taxon>
        <taxon>Streptophyta</taxon>
        <taxon>Embryophyta</taxon>
        <taxon>Tracheophyta</taxon>
        <taxon>Spermatophyta</taxon>
        <taxon>Magnoliopsida</taxon>
        <taxon>eudicotyledons</taxon>
        <taxon>Gunneridae</taxon>
        <taxon>Pentapetalae</taxon>
        <taxon>rosids</taxon>
        <taxon>malvids</taxon>
        <taxon>Brassicales</taxon>
        <taxon>Brassicaceae</taxon>
        <taxon>Camelineae</taxon>
        <taxon>Capsella</taxon>
    </lineage>
</organism>
<dbReference type="OrthoDB" id="2143914at2759"/>
<dbReference type="InterPro" id="IPR009057">
    <property type="entry name" value="Homeodomain-like_sf"/>
</dbReference>
<dbReference type="EMBL" id="KB870807">
    <property type="protein sequence ID" value="EOA31872.1"/>
    <property type="molecule type" value="Genomic_DNA"/>
</dbReference>
<dbReference type="FunFam" id="1.10.10.60:FF:000185">
    <property type="entry name" value="MYB transcription factor"/>
    <property type="match status" value="1"/>
</dbReference>
<sequence>MREKWEMKRDEMGHRCCGKHKVKRGLWSPEEDEKLLRYITTHGHPSWSSVPKLAGLQRCGKSCRLRWINYLRPDLKRGSFNEEEEQIIIDVHRILGNKWAQIAKHLPGRTDNEVKNFWNSCIKKKLLSQGLDPSTHNLMPSHKRSSSSSNISNNVSKPRSKTTSIMKNPSDLDQATTAFSITNINPPTSNKPNRLKSPVRTLTPSQAMIPINDTMSSLLDDENMIPHWSHVDEMAIHEAPMLPGDKPVAGVDDDDLNMDILFNTPSSSAFDPDFASIFSSAMSSIDFNPMDDLGWTF</sequence>
<dbReference type="GO" id="GO:0005634">
    <property type="term" value="C:nucleus"/>
    <property type="evidence" value="ECO:0007669"/>
    <property type="project" value="UniProtKB-SubCell"/>
</dbReference>
<dbReference type="InterPro" id="IPR017930">
    <property type="entry name" value="Myb_dom"/>
</dbReference>
<dbReference type="GO" id="GO:0003677">
    <property type="term" value="F:DNA binding"/>
    <property type="evidence" value="ECO:0007669"/>
    <property type="project" value="UniProtKB-KW"/>
</dbReference>
<keyword evidence="6" id="KW-0539">Nucleus</keyword>
<dbReference type="Proteomes" id="UP000029121">
    <property type="component" value="Unassembled WGS sequence"/>
</dbReference>
<name>R0G8B0_9BRAS</name>
<evidence type="ECO:0000256" key="3">
    <source>
        <dbReference type="ARBA" id="ARBA00023015"/>
    </source>
</evidence>
<evidence type="ECO:0000259" key="9">
    <source>
        <dbReference type="PROSITE" id="PS51294"/>
    </source>
</evidence>
<gene>
    <name evidence="10" type="ORF">CARUB_v10015099mg</name>
</gene>
<feature type="compositionally biased region" description="Low complexity" evidence="7">
    <location>
        <begin position="146"/>
        <end position="156"/>
    </location>
</feature>
<accession>R0G8B0</accession>
<keyword evidence="2" id="KW-0677">Repeat</keyword>
<keyword evidence="5" id="KW-0804">Transcription</keyword>
<dbReference type="InterPro" id="IPR001005">
    <property type="entry name" value="SANT/Myb"/>
</dbReference>
<comment type="subcellular location">
    <subcellularLocation>
        <location evidence="1">Nucleus</location>
    </subcellularLocation>
</comment>
<proteinExistence type="predicted"/>
<protein>
    <recommendedName>
        <fullName evidence="12">MYB transcription factor</fullName>
    </recommendedName>
</protein>
<dbReference type="AlphaFoldDB" id="R0G8B0"/>
<keyword evidence="4" id="KW-0238">DNA-binding</keyword>
<evidence type="ECO:0000256" key="6">
    <source>
        <dbReference type="ARBA" id="ARBA00023242"/>
    </source>
</evidence>
<dbReference type="Gene3D" id="1.10.10.60">
    <property type="entry name" value="Homeodomain-like"/>
    <property type="match status" value="2"/>
</dbReference>
<keyword evidence="3" id="KW-0805">Transcription regulation</keyword>
<evidence type="ECO:0008006" key="12">
    <source>
        <dbReference type="Google" id="ProtNLM"/>
    </source>
</evidence>